<name>A0AAN5AMH5_9BACT</name>
<dbReference type="Proteomes" id="UP001310022">
    <property type="component" value="Unassembled WGS sequence"/>
</dbReference>
<protein>
    <recommendedName>
        <fullName evidence="3">Secretion system C-terminal sorting domain-containing protein</fullName>
    </recommendedName>
</protein>
<evidence type="ECO:0000313" key="2">
    <source>
        <dbReference type="Proteomes" id="UP001310022"/>
    </source>
</evidence>
<evidence type="ECO:0008006" key="3">
    <source>
        <dbReference type="Google" id="ProtNLM"/>
    </source>
</evidence>
<dbReference type="InterPro" id="IPR026444">
    <property type="entry name" value="Secre_tail"/>
</dbReference>
<dbReference type="RefSeq" id="WP_338237300.1">
    <property type="nucleotide sequence ID" value="NZ_BQKE01000001.1"/>
</dbReference>
<reference evidence="1 2" key="1">
    <citation type="submission" date="2021-12" db="EMBL/GenBank/DDBJ databases">
        <title>Genome sequencing of bacteria with rrn-lacking chromosome and rrn-plasmid.</title>
        <authorList>
            <person name="Anda M."/>
            <person name="Iwasaki W."/>
        </authorList>
    </citation>
    <scope>NUCLEOTIDE SEQUENCE [LARGE SCALE GENOMIC DNA]</scope>
    <source>
        <strain evidence="1 2">NBRC 15940</strain>
    </source>
</reference>
<gene>
    <name evidence="1" type="ORF">PEDI_24100</name>
</gene>
<dbReference type="EMBL" id="BQKE01000001">
    <property type="protein sequence ID" value="GJM61858.1"/>
    <property type="molecule type" value="Genomic_DNA"/>
</dbReference>
<proteinExistence type="predicted"/>
<sequence>MTLSLCSGLIHAQTAKVWPKNAKGNGVTYGADVKLTLFKIQDVDQMNGKFEALGMDLVRIPIIAPWGSGDNRYATIKDYADNARGHQLDIFASIANTNGVFKSNGELDDAHNGHKFPNWMKCTDAGGTLSCTNDENGYYGVKLPKYKSYLNIVVHDKLGGADYLGPWNEDAAGLKDYQQLDIGIPMVGAELWSLEKSAAKMLEVKSAISVGGAHNYDDDKADGLLNSYQWWADFYEAGGRWFTESTRFSISTANGIGQILPAIAEGMSKIIVYQTAPRILWYNGGKNTDRYDALKTLIDHSKDLGAACEVETNHGDFPIAAFKEGNDLLLHLCNLSETSQTMFINLKQSMLVDMNGEEVIAFGGGVDNVSYGNNGKQIKVKLAPQTYAMVKTKNLREENLRVLISKEAQRSSYIAPNPVIGKQLCLFDAEDINPNTDLQIISLTGVRQPFNILQGEGNAIKLDISSITPGAYLLILQKEGKTVKQRFLVQ</sequence>
<evidence type="ECO:0000313" key="1">
    <source>
        <dbReference type="EMBL" id="GJM61858.1"/>
    </source>
</evidence>
<dbReference type="AlphaFoldDB" id="A0AAN5AMH5"/>
<organism evidence="1 2">
    <name type="scientific">Persicobacter diffluens</name>
    <dbReference type="NCBI Taxonomy" id="981"/>
    <lineage>
        <taxon>Bacteria</taxon>
        <taxon>Pseudomonadati</taxon>
        <taxon>Bacteroidota</taxon>
        <taxon>Cytophagia</taxon>
        <taxon>Cytophagales</taxon>
        <taxon>Persicobacteraceae</taxon>
        <taxon>Persicobacter</taxon>
    </lineage>
</organism>
<keyword evidence="2" id="KW-1185">Reference proteome</keyword>
<comment type="caution">
    <text evidence="1">The sequence shown here is derived from an EMBL/GenBank/DDBJ whole genome shotgun (WGS) entry which is preliminary data.</text>
</comment>
<dbReference type="NCBIfam" id="TIGR04183">
    <property type="entry name" value="Por_Secre_tail"/>
    <property type="match status" value="1"/>
</dbReference>
<accession>A0AAN5AMH5</accession>